<evidence type="ECO:0000256" key="1">
    <source>
        <dbReference type="SAM" id="SignalP"/>
    </source>
</evidence>
<dbReference type="AlphaFoldDB" id="A0A2U3AM18"/>
<dbReference type="PROSITE" id="PS51257">
    <property type="entry name" value="PROKAR_LIPOPROTEIN"/>
    <property type="match status" value="1"/>
</dbReference>
<sequence>MFKLCKSILIMLAVVLLISCDSGNAKIQTKQLIIPKADFYEYVYIQGLDDDGMASTNTQKTYSDKVLVKDVLKIVDRVVVKKPKYEKDIQSVKQLHDKGSYILAFGDTGDFRGRSYTIYLLKDGTLYYQDILGGKDISFVSVDKHPDKVKEILDLLKIDF</sequence>
<evidence type="ECO:0000313" key="3">
    <source>
        <dbReference type="Proteomes" id="UP000245938"/>
    </source>
</evidence>
<evidence type="ECO:0008006" key="4">
    <source>
        <dbReference type="Google" id="ProtNLM"/>
    </source>
</evidence>
<accession>A0A2U3AM18</accession>
<protein>
    <recommendedName>
        <fullName evidence="4">Lipoprotein</fullName>
    </recommendedName>
</protein>
<feature type="signal peptide" evidence="1">
    <location>
        <begin position="1"/>
        <end position="27"/>
    </location>
</feature>
<gene>
    <name evidence="2" type="ORF">DEX24_08110</name>
</gene>
<dbReference type="OrthoDB" id="2454389at2"/>
<feature type="chain" id="PRO_5015569694" description="Lipoprotein" evidence="1">
    <location>
        <begin position="28"/>
        <end position="160"/>
    </location>
</feature>
<name>A0A2U3AM18_9BACL</name>
<dbReference type="EMBL" id="QFVR01000008">
    <property type="protein sequence ID" value="PWI25560.1"/>
    <property type="molecule type" value="Genomic_DNA"/>
</dbReference>
<evidence type="ECO:0000313" key="2">
    <source>
        <dbReference type="EMBL" id="PWI25560.1"/>
    </source>
</evidence>
<dbReference type="RefSeq" id="WP_109305919.1">
    <property type="nucleotide sequence ID" value="NZ_BJUF01000017.1"/>
</dbReference>
<dbReference type="Proteomes" id="UP000245938">
    <property type="component" value="Unassembled WGS sequence"/>
</dbReference>
<proteinExistence type="predicted"/>
<organism evidence="2 3">
    <name type="scientific">Kurthia sibirica</name>
    <dbReference type="NCBI Taxonomy" id="202750"/>
    <lineage>
        <taxon>Bacteria</taxon>
        <taxon>Bacillati</taxon>
        <taxon>Bacillota</taxon>
        <taxon>Bacilli</taxon>
        <taxon>Bacillales</taxon>
        <taxon>Caryophanaceae</taxon>
        <taxon>Kurthia</taxon>
    </lineage>
</organism>
<reference evidence="2 3" key="1">
    <citation type="submission" date="2018-05" db="EMBL/GenBank/DDBJ databases">
        <title>Kurthia sibirica genome sequence.</title>
        <authorList>
            <person name="Maclea K.S."/>
            <person name="Goen A.E."/>
        </authorList>
    </citation>
    <scope>NUCLEOTIDE SEQUENCE [LARGE SCALE GENOMIC DNA]</scope>
    <source>
        <strain evidence="2 3">ATCC 49154</strain>
    </source>
</reference>
<comment type="caution">
    <text evidence="2">The sequence shown here is derived from an EMBL/GenBank/DDBJ whole genome shotgun (WGS) entry which is preliminary data.</text>
</comment>
<keyword evidence="1" id="KW-0732">Signal</keyword>
<keyword evidence="3" id="KW-1185">Reference proteome</keyword>